<reference evidence="1 2" key="1">
    <citation type="submission" date="2021-04" db="EMBL/GenBank/DDBJ databases">
        <authorList>
            <person name="Ivanova A."/>
        </authorList>
    </citation>
    <scope>NUCLEOTIDE SEQUENCE [LARGE SCALE GENOMIC DNA]</scope>
    <source>
        <strain evidence="1 2">G18</strain>
    </source>
</reference>
<evidence type="ECO:0000313" key="2">
    <source>
        <dbReference type="Proteomes" id="UP000676565"/>
    </source>
</evidence>
<accession>A0ABS5C588</accession>
<sequence length="98" mass="10492">MPMSPYPVLCYAPGCNVPAVYKIAAKWSDGTTNELKTYGLVCTDCLGAQLALATAKRAACRLAAGETLDAPGVYELNRGGRDRALTRRADLETEARRA</sequence>
<organism evidence="1 2">
    <name type="scientific">Gemmata palustris</name>
    <dbReference type="NCBI Taxonomy" id="2822762"/>
    <lineage>
        <taxon>Bacteria</taxon>
        <taxon>Pseudomonadati</taxon>
        <taxon>Planctomycetota</taxon>
        <taxon>Planctomycetia</taxon>
        <taxon>Gemmatales</taxon>
        <taxon>Gemmataceae</taxon>
        <taxon>Gemmata</taxon>
    </lineage>
</organism>
<dbReference type="RefSeq" id="WP_210661508.1">
    <property type="nucleotide sequence ID" value="NZ_JAGKQQ010000001.1"/>
</dbReference>
<proteinExistence type="predicted"/>
<protein>
    <submittedName>
        <fullName evidence="1">Uncharacterized protein</fullName>
    </submittedName>
</protein>
<comment type="caution">
    <text evidence="1">The sequence shown here is derived from an EMBL/GenBank/DDBJ whole genome shotgun (WGS) entry which is preliminary data.</text>
</comment>
<dbReference type="EMBL" id="JAGKQQ010000001">
    <property type="protein sequence ID" value="MBP3960298.1"/>
    <property type="molecule type" value="Genomic_DNA"/>
</dbReference>
<gene>
    <name evidence="1" type="ORF">J8F10_34150</name>
</gene>
<keyword evidence="2" id="KW-1185">Reference proteome</keyword>
<evidence type="ECO:0000313" key="1">
    <source>
        <dbReference type="EMBL" id="MBP3960298.1"/>
    </source>
</evidence>
<name>A0ABS5C588_9BACT</name>
<dbReference type="Proteomes" id="UP000676565">
    <property type="component" value="Unassembled WGS sequence"/>
</dbReference>